<evidence type="ECO:0000313" key="2">
    <source>
        <dbReference type="EMBL" id="KLU27107.1"/>
    </source>
</evidence>
<gene>
    <name evidence="2" type="ORF">EOS_05915</name>
</gene>
<dbReference type="AlphaFoldDB" id="A0A0J1D2Z2"/>
<name>A0A0J1D2Z2_9BURK</name>
<sequence>MTTLPALLSLEERVARLEAIDAIRRLKARYAALADAKYTSDYTRQPDAVMHDVARQQAECFTHDAVWVGGSGFGNDLTGRKALHDWFLRSPWRFAMHYYTSETIDVDVRTGIAHATWRLWQLALRDDDAHAVLLGAITEEKYAVDDAGHWLVSEMRFVQLKMMESSAIPFPIANDFGALAAMRTRGTTLTE</sequence>
<feature type="domain" description="SnoaL-like" evidence="1">
    <location>
        <begin position="16"/>
        <end position="156"/>
    </location>
</feature>
<keyword evidence="3" id="KW-1185">Reference proteome</keyword>
<dbReference type="Gene3D" id="3.10.450.50">
    <property type="match status" value="1"/>
</dbReference>
<proteinExistence type="predicted"/>
<evidence type="ECO:0000313" key="3">
    <source>
        <dbReference type="Proteomes" id="UP000035963"/>
    </source>
</evidence>
<dbReference type="OrthoDB" id="4571298at2"/>
<dbReference type="EMBL" id="AEJF01000053">
    <property type="protein sequence ID" value="KLU27107.1"/>
    <property type="molecule type" value="Genomic_DNA"/>
</dbReference>
<protein>
    <recommendedName>
        <fullName evidence="1">SnoaL-like domain-containing protein</fullName>
    </recommendedName>
</protein>
<reference evidence="2 3" key="1">
    <citation type="journal article" date="2015" name="Genome Announc.">
        <title>Draft Genome Sequence of Burkholderia sp. Strain PML1(12), an Ectomycorrhizosphere-Inhabiting Bacterium with Effective Mineral-Weathering Ability.</title>
        <authorList>
            <person name="Uroz S."/>
            <person name="Oger P."/>
        </authorList>
    </citation>
    <scope>NUCLEOTIDE SEQUENCE [LARGE SCALE GENOMIC DNA]</scope>
    <source>
        <strain evidence="3">PML1(12)</strain>
    </source>
</reference>
<dbReference type="SUPFAM" id="SSF54427">
    <property type="entry name" value="NTF2-like"/>
    <property type="match status" value="1"/>
</dbReference>
<dbReference type="PATRIC" id="fig|908627.4.peg.1310"/>
<dbReference type="Proteomes" id="UP000035963">
    <property type="component" value="Unassembled WGS sequence"/>
</dbReference>
<evidence type="ECO:0000259" key="1">
    <source>
        <dbReference type="Pfam" id="PF13577"/>
    </source>
</evidence>
<dbReference type="InterPro" id="IPR037401">
    <property type="entry name" value="SnoaL-like"/>
</dbReference>
<accession>A0A0J1D2Z2</accession>
<comment type="caution">
    <text evidence="2">The sequence shown here is derived from an EMBL/GenBank/DDBJ whole genome shotgun (WGS) entry which is preliminary data.</text>
</comment>
<dbReference type="Pfam" id="PF13577">
    <property type="entry name" value="SnoaL_4"/>
    <property type="match status" value="1"/>
</dbReference>
<dbReference type="RefSeq" id="WP_047845679.1">
    <property type="nucleotide sequence ID" value="NZ_AEJF01000053.1"/>
</dbReference>
<organism evidence="2 3">
    <name type="scientific">Caballeronia mineralivorans PML1(12)</name>
    <dbReference type="NCBI Taxonomy" id="908627"/>
    <lineage>
        <taxon>Bacteria</taxon>
        <taxon>Pseudomonadati</taxon>
        <taxon>Pseudomonadota</taxon>
        <taxon>Betaproteobacteria</taxon>
        <taxon>Burkholderiales</taxon>
        <taxon>Burkholderiaceae</taxon>
        <taxon>Caballeronia</taxon>
    </lineage>
</organism>
<dbReference type="InterPro" id="IPR032710">
    <property type="entry name" value="NTF2-like_dom_sf"/>
</dbReference>